<protein>
    <recommendedName>
        <fullName evidence="1">BURP domain-containing protein</fullName>
    </recommendedName>
</protein>
<comment type="caution">
    <text evidence="2">The sequence shown here is derived from an EMBL/GenBank/DDBJ whole genome shotgun (WGS) entry which is preliminary data.</text>
</comment>
<dbReference type="Pfam" id="PF03181">
    <property type="entry name" value="BURP"/>
    <property type="match status" value="1"/>
</dbReference>
<dbReference type="PANTHER" id="PTHR31236">
    <property type="entry name" value="BURP DOMAIN PROTEIN USPL1-LIKE"/>
    <property type="match status" value="1"/>
</dbReference>
<dbReference type="SMART" id="SM01045">
    <property type="entry name" value="BURP"/>
    <property type="match status" value="1"/>
</dbReference>
<sequence length="302" mass="34207">MTIVKKSLMSGVERLLEFGCLIYILAKGDLAGSENLGGENLWKLVDVMPKVDLHEQQIQKLAKSDLVGDKVDTYQDRDELIRSFKVHAVDLLLNFFQCAYRSAARELREESLPEMDVQLHHMHIAHHSSHADVNSSEVKIFFTLSDLKVENKMALYLPIEDHSNYAHFLPREEADSFPFSFKQLPYILELTFILRDSPQAKAMEDTLRMCKTDPIKDEIKTCATSLESMLDFAGSILGSETGFKTVTTKSTSNTFQNFTILEVQEISAPKMILGLKPGTIPVCHYFPTDHLVFVPAAKDEFM</sequence>
<dbReference type="Proteomes" id="UP001428341">
    <property type="component" value="Unassembled WGS sequence"/>
</dbReference>
<name>A0AAP0Q9Y5_9ROSI</name>
<dbReference type="PROSITE" id="PS51277">
    <property type="entry name" value="BURP"/>
    <property type="match status" value="1"/>
</dbReference>
<gene>
    <name evidence="2" type="ORF">WN944_029009</name>
</gene>
<evidence type="ECO:0000259" key="1">
    <source>
        <dbReference type="PROSITE" id="PS51277"/>
    </source>
</evidence>
<dbReference type="AlphaFoldDB" id="A0AAP0Q9Y5"/>
<dbReference type="InterPro" id="IPR044816">
    <property type="entry name" value="BURP"/>
</dbReference>
<organism evidence="2 3">
    <name type="scientific">Citrus x changshan-huyou</name>
    <dbReference type="NCBI Taxonomy" id="2935761"/>
    <lineage>
        <taxon>Eukaryota</taxon>
        <taxon>Viridiplantae</taxon>
        <taxon>Streptophyta</taxon>
        <taxon>Embryophyta</taxon>
        <taxon>Tracheophyta</taxon>
        <taxon>Spermatophyta</taxon>
        <taxon>Magnoliopsida</taxon>
        <taxon>eudicotyledons</taxon>
        <taxon>Gunneridae</taxon>
        <taxon>Pentapetalae</taxon>
        <taxon>rosids</taxon>
        <taxon>malvids</taxon>
        <taxon>Sapindales</taxon>
        <taxon>Rutaceae</taxon>
        <taxon>Aurantioideae</taxon>
        <taxon>Citrus</taxon>
    </lineage>
</organism>
<feature type="domain" description="BURP" evidence="1">
    <location>
        <begin position="141"/>
        <end position="302"/>
    </location>
</feature>
<keyword evidence="3" id="KW-1185">Reference proteome</keyword>
<dbReference type="PANTHER" id="PTHR31236:SF32">
    <property type="entry name" value="BURP DOMAIN PROTEIN USPL1-LIKE"/>
    <property type="match status" value="1"/>
</dbReference>
<dbReference type="InterPro" id="IPR004873">
    <property type="entry name" value="BURP_dom"/>
</dbReference>
<dbReference type="EMBL" id="JBCGBO010000025">
    <property type="protein sequence ID" value="KAK9176990.1"/>
    <property type="molecule type" value="Genomic_DNA"/>
</dbReference>
<reference evidence="2 3" key="1">
    <citation type="submission" date="2024-05" db="EMBL/GenBank/DDBJ databases">
        <title>Haplotype-resolved chromosome-level genome assembly of Huyou (Citrus changshanensis).</title>
        <authorList>
            <person name="Miao C."/>
            <person name="Chen W."/>
            <person name="Wu Y."/>
            <person name="Wang L."/>
            <person name="Zhao S."/>
            <person name="Grierson D."/>
            <person name="Xu C."/>
            <person name="Chen K."/>
        </authorList>
    </citation>
    <scope>NUCLEOTIDE SEQUENCE [LARGE SCALE GENOMIC DNA]</scope>
    <source>
        <strain evidence="2">01-14</strain>
        <tissue evidence="2">Leaf</tissue>
    </source>
</reference>
<evidence type="ECO:0000313" key="3">
    <source>
        <dbReference type="Proteomes" id="UP001428341"/>
    </source>
</evidence>
<accession>A0AAP0Q9Y5</accession>
<proteinExistence type="predicted"/>
<evidence type="ECO:0000313" key="2">
    <source>
        <dbReference type="EMBL" id="KAK9176990.1"/>
    </source>
</evidence>